<evidence type="ECO:0000259" key="3">
    <source>
        <dbReference type="PROSITE" id="PS51253"/>
    </source>
</evidence>
<dbReference type="Pfam" id="PF03221">
    <property type="entry name" value="HTH_Tnp_Tc5"/>
    <property type="match status" value="1"/>
</dbReference>
<evidence type="ECO:0000313" key="5">
    <source>
        <dbReference type="Proteomes" id="UP000022910"/>
    </source>
</evidence>
<evidence type="ECO:0000256" key="1">
    <source>
        <dbReference type="ARBA" id="ARBA00023125"/>
    </source>
</evidence>
<evidence type="ECO:0000256" key="2">
    <source>
        <dbReference type="SAM" id="MobiDB-lite"/>
    </source>
</evidence>
<dbReference type="SUPFAM" id="SSF46689">
    <property type="entry name" value="Homeodomain-like"/>
    <property type="match status" value="1"/>
</dbReference>
<accession>A0A015JIG2</accession>
<organism evidence="4 5">
    <name type="scientific">Rhizophagus irregularis (strain DAOM 197198w)</name>
    <name type="common">Glomus intraradices</name>
    <dbReference type="NCBI Taxonomy" id="1432141"/>
    <lineage>
        <taxon>Eukaryota</taxon>
        <taxon>Fungi</taxon>
        <taxon>Fungi incertae sedis</taxon>
        <taxon>Mucoromycota</taxon>
        <taxon>Glomeromycotina</taxon>
        <taxon>Glomeromycetes</taxon>
        <taxon>Glomerales</taxon>
        <taxon>Glomeraceae</taxon>
        <taxon>Rhizophagus</taxon>
    </lineage>
</organism>
<feature type="domain" description="HTH CENPB-type" evidence="3">
    <location>
        <begin position="85"/>
        <end position="164"/>
    </location>
</feature>
<keyword evidence="1" id="KW-0238">DNA-binding</keyword>
<dbReference type="OrthoDB" id="2437253at2759"/>
<reference evidence="4 5" key="1">
    <citation type="submission" date="2014-02" db="EMBL/GenBank/DDBJ databases">
        <title>Single nucleus genome sequencing reveals high similarity among nuclei of an endomycorrhizal fungus.</title>
        <authorList>
            <person name="Lin K."/>
            <person name="Geurts R."/>
            <person name="Zhang Z."/>
            <person name="Limpens E."/>
            <person name="Saunders D.G."/>
            <person name="Mu D."/>
            <person name="Pang E."/>
            <person name="Cao H."/>
            <person name="Cha H."/>
            <person name="Lin T."/>
            <person name="Zhou Q."/>
            <person name="Shang Y."/>
            <person name="Li Y."/>
            <person name="Ivanov S."/>
            <person name="Sharma T."/>
            <person name="Velzen R.V."/>
            <person name="Ruijter N.D."/>
            <person name="Aanen D.K."/>
            <person name="Win J."/>
            <person name="Kamoun S."/>
            <person name="Bisseling T."/>
            <person name="Huang S."/>
        </authorList>
    </citation>
    <scope>NUCLEOTIDE SEQUENCE [LARGE SCALE GENOMIC DNA]</scope>
    <source>
        <strain evidence="5">DAOM197198w</strain>
    </source>
</reference>
<dbReference type="InterPro" id="IPR004875">
    <property type="entry name" value="DDE_SF_endonuclease_dom"/>
</dbReference>
<feature type="region of interest" description="Disordered" evidence="2">
    <location>
        <begin position="1"/>
        <end position="29"/>
    </location>
</feature>
<feature type="compositionally biased region" description="Basic and acidic residues" evidence="2">
    <location>
        <begin position="430"/>
        <end position="439"/>
    </location>
</feature>
<sequence>MPKVTKGKNTLESNETSEKTGKPEKKERCSYSVDQKQIVVEYALKHGRNAAARLYKIDKSMVGRWVKASEKWNADPTKVNWNSLRIGSGQKPLYEEAENQLHKWVSDQHGMGVEITNSNVRNKMYQILQQPEMKALYPDAEKEFKASSRWLAGFLARKKLTVLRDRPVFKKRPVCDVVLREYRQNIKRLRKEREFEFRNLFNMDELPVWFDTDGNLRVNLRREKEMKISDTFYKFTIVLTCAADGTKYSPICVFRGTELPYGEKVPDSIIVWFHEDGIMSRELMFNYIDMLHVIRMMSNQSNKPAIMVHDKSMDPEGEIFQKFASYNISLAVIPNGTMLSVLQPIDIINKIFKDNLIKEWDKWNAITGIIRRATITDICGWVKNAWEEISKEVISDSFKKCRISSALNGSEDKAKFPTIDSIIKEIKADDANQRSRSQDDEFNSEYTIETETEEVNNNNEKTSENTNEGTVTEIRAMFDEYVFTETDQLEGTSAFVPLSPETMHPDHTQSSHIHPTLLRTDFIQSTSTTNRRHSNINSAQYFR</sequence>
<feature type="region of interest" description="Disordered" evidence="2">
    <location>
        <begin position="430"/>
        <end position="467"/>
    </location>
</feature>
<comment type="caution">
    <text evidence="4">The sequence shown here is derived from an EMBL/GenBank/DDBJ whole genome shotgun (WGS) entry which is preliminary data.</text>
</comment>
<dbReference type="AlphaFoldDB" id="A0A015JIG2"/>
<dbReference type="SUPFAM" id="SSF48295">
    <property type="entry name" value="TrpR-like"/>
    <property type="match status" value="1"/>
</dbReference>
<dbReference type="GO" id="GO:0043565">
    <property type="term" value="F:sequence-specific DNA binding"/>
    <property type="evidence" value="ECO:0007669"/>
    <property type="project" value="InterPro"/>
</dbReference>
<dbReference type="EMBL" id="JEMT01016902">
    <property type="protein sequence ID" value="EXX69272.1"/>
    <property type="molecule type" value="Genomic_DNA"/>
</dbReference>
<dbReference type="PROSITE" id="PS51253">
    <property type="entry name" value="HTH_CENPB"/>
    <property type="match status" value="1"/>
</dbReference>
<name>A0A015JIG2_RHIIW</name>
<feature type="compositionally biased region" description="Acidic residues" evidence="2">
    <location>
        <begin position="440"/>
        <end position="454"/>
    </location>
</feature>
<feature type="compositionally biased region" description="Basic and acidic residues" evidence="2">
    <location>
        <begin position="16"/>
        <end position="29"/>
    </location>
</feature>
<proteinExistence type="predicted"/>
<dbReference type="HOGENOM" id="CLU_501670_0_0_1"/>
<gene>
    <name evidence="4" type="ORF">RirG_097570</name>
</gene>
<dbReference type="InterPro" id="IPR009057">
    <property type="entry name" value="Homeodomain-like_sf"/>
</dbReference>
<dbReference type="InterPro" id="IPR010921">
    <property type="entry name" value="Trp_repressor/repl_initiator"/>
</dbReference>
<keyword evidence="5" id="KW-1185">Reference proteome</keyword>
<dbReference type="Proteomes" id="UP000022910">
    <property type="component" value="Unassembled WGS sequence"/>
</dbReference>
<dbReference type="Pfam" id="PF03184">
    <property type="entry name" value="DDE_1"/>
    <property type="match status" value="1"/>
</dbReference>
<feature type="compositionally biased region" description="Low complexity" evidence="2">
    <location>
        <begin position="455"/>
        <end position="467"/>
    </location>
</feature>
<evidence type="ECO:0000313" key="4">
    <source>
        <dbReference type="EMBL" id="EXX69272.1"/>
    </source>
</evidence>
<dbReference type="Gene3D" id="1.10.10.60">
    <property type="entry name" value="Homeodomain-like"/>
    <property type="match status" value="1"/>
</dbReference>
<dbReference type="InterPro" id="IPR006600">
    <property type="entry name" value="HTH_CenpB_DNA-bd_dom"/>
</dbReference>
<protein>
    <recommendedName>
        <fullName evidence="3">HTH CENPB-type domain-containing protein</fullName>
    </recommendedName>
</protein>